<evidence type="ECO:0000256" key="2">
    <source>
        <dbReference type="ARBA" id="ARBA00006991"/>
    </source>
</evidence>
<comment type="similarity">
    <text evidence="2">Belongs to the krueppel C2H2-type zinc-finger protein family.</text>
</comment>
<feature type="region of interest" description="Disordered" evidence="12">
    <location>
        <begin position="32"/>
        <end position="55"/>
    </location>
</feature>
<keyword evidence="9" id="KW-0804">Transcription</keyword>
<feature type="domain" description="C2H2-type" evidence="13">
    <location>
        <begin position="385"/>
        <end position="412"/>
    </location>
</feature>
<feature type="domain" description="C2H2-type" evidence="13">
    <location>
        <begin position="413"/>
        <end position="440"/>
    </location>
</feature>
<keyword evidence="10" id="KW-0539">Nucleus</keyword>
<dbReference type="PROSITE" id="PS50157">
    <property type="entry name" value="ZINC_FINGER_C2H2_2"/>
    <property type="match status" value="7"/>
</dbReference>
<dbReference type="PANTHER" id="PTHR24393">
    <property type="entry name" value="ZINC FINGER PROTEIN"/>
    <property type="match status" value="1"/>
</dbReference>
<organism evidence="14 15">
    <name type="scientific">Xenoophorus captivus</name>
    <dbReference type="NCBI Taxonomy" id="1517983"/>
    <lineage>
        <taxon>Eukaryota</taxon>
        <taxon>Metazoa</taxon>
        <taxon>Chordata</taxon>
        <taxon>Craniata</taxon>
        <taxon>Vertebrata</taxon>
        <taxon>Euteleostomi</taxon>
        <taxon>Actinopterygii</taxon>
        <taxon>Neopterygii</taxon>
        <taxon>Teleostei</taxon>
        <taxon>Neoteleostei</taxon>
        <taxon>Acanthomorphata</taxon>
        <taxon>Ovalentaria</taxon>
        <taxon>Atherinomorphae</taxon>
        <taxon>Cyprinodontiformes</taxon>
        <taxon>Goodeidae</taxon>
        <taxon>Xenoophorus</taxon>
    </lineage>
</organism>
<keyword evidence="5 11" id="KW-0863">Zinc-finger</keyword>
<feature type="domain" description="C2H2-type" evidence="13">
    <location>
        <begin position="357"/>
        <end position="384"/>
    </location>
</feature>
<dbReference type="Pfam" id="PF13465">
    <property type="entry name" value="zf-H2C2_2"/>
    <property type="match status" value="1"/>
</dbReference>
<dbReference type="SMART" id="SM00355">
    <property type="entry name" value="ZnF_C2H2"/>
    <property type="match status" value="7"/>
</dbReference>
<dbReference type="SUPFAM" id="SSF57667">
    <property type="entry name" value="beta-beta-alpha zinc fingers"/>
    <property type="match status" value="4"/>
</dbReference>
<evidence type="ECO:0000256" key="1">
    <source>
        <dbReference type="ARBA" id="ARBA00004123"/>
    </source>
</evidence>
<comment type="caution">
    <text evidence="14">The sequence shown here is derived from an EMBL/GenBank/DDBJ whole genome shotgun (WGS) entry which is preliminary data.</text>
</comment>
<keyword evidence="15" id="KW-1185">Reference proteome</keyword>
<keyword evidence="7" id="KW-0805">Transcription regulation</keyword>
<dbReference type="InterPro" id="IPR013087">
    <property type="entry name" value="Znf_C2H2_type"/>
</dbReference>
<keyword evidence="3" id="KW-0479">Metal-binding</keyword>
<evidence type="ECO:0000256" key="6">
    <source>
        <dbReference type="ARBA" id="ARBA00022833"/>
    </source>
</evidence>
<feature type="region of interest" description="Disordered" evidence="12">
    <location>
        <begin position="280"/>
        <end position="319"/>
    </location>
</feature>
<evidence type="ECO:0000256" key="7">
    <source>
        <dbReference type="ARBA" id="ARBA00023015"/>
    </source>
</evidence>
<proteinExistence type="inferred from homology"/>
<feature type="domain" description="C2H2-type" evidence="13">
    <location>
        <begin position="258"/>
        <end position="285"/>
    </location>
</feature>
<feature type="region of interest" description="Disordered" evidence="12">
    <location>
        <begin position="185"/>
        <end position="220"/>
    </location>
</feature>
<dbReference type="Pfam" id="PF00096">
    <property type="entry name" value="zf-C2H2"/>
    <property type="match status" value="4"/>
</dbReference>
<evidence type="ECO:0000256" key="4">
    <source>
        <dbReference type="ARBA" id="ARBA00022737"/>
    </source>
</evidence>
<dbReference type="PROSITE" id="PS00028">
    <property type="entry name" value="ZINC_FINGER_C2H2_1"/>
    <property type="match status" value="6"/>
</dbReference>
<evidence type="ECO:0000256" key="5">
    <source>
        <dbReference type="ARBA" id="ARBA00022771"/>
    </source>
</evidence>
<keyword evidence="8" id="KW-0238">DNA-binding</keyword>
<evidence type="ECO:0000256" key="12">
    <source>
        <dbReference type="SAM" id="MobiDB-lite"/>
    </source>
</evidence>
<evidence type="ECO:0000256" key="8">
    <source>
        <dbReference type="ARBA" id="ARBA00023125"/>
    </source>
</evidence>
<dbReference type="Gene3D" id="3.30.160.60">
    <property type="entry name" value="Classic Zinc Finger"/>
    <property type="match status" value="8"/>
</dbReference>
<gene>
    <name evidence="14" type="ORF">XENOCAPTIV_015068</name>
</gene>
<evidence type="ECO:0000313" key="14">
    <source>
        <dbReference type="EMBL" id="MEQ2198587.1"/>
    </source>
</evidence>
<evidence type="ECO:0000313" key="15">
    <source>
        <dbReference type="Proteomes" id="UP001434883"/>
    </source>
</evidence>
<dbReference type="Proteomes" id="UP001434883">
    <property type="component" value="Unassembled WGS sequence"/>
</dbReference>
<reference evidence="14 15" key="1">
    <citation type="submission" date="2021-06" db="EMBL/GenBank/DDBJ databases">
        <authorList>
            <person name="Palmer J.M."/>
        </authorList>
    </citation>
    <scope>NUCLEOTIDE SEQUENCE [LARGE SCALE GENOMIC DNA]</scope>
    <source>
        <strain evidence="14 15">XC_2019</strain>
        <tissue evidence="14">Muscle</tissue>
    </source>
</reference>
<feature type="domain" description="C2H2-type" evidence="13">
    <location>
        <begin position="329"/>
        <end position="356"/>
    </location>
</feature>
<evidence type="ECO:0000256" key="10">
    <source>
        <dbReference type="ARBA" id="ARBA00023242"/>
    </source>
</evidence>
<sequence length="465" mass="53329">MSVTTWEVAAGHFLIAKERNSVLDQFISDIGELKEEQEEPQKMTETKEEPEPQSINEKSVELCMFQDYGQLLVKHETNTSMMTPANNEIFHNTPDVQQIMETKEEPEPVQIRKEQKELQTKQMIEIKEETQPLPIKEEQVQLWIFQDEGQPLVRQETDSFILIPTFQKDSSEPETIKNHLLCSTRHQQGNTQQDSRSNNAKELKTESKKPRKQGDSVDNSKLIMNKKKLPLCEVCGKSFSTRQMLTVHMRTHTGDNPFSCVTCGKSYLRKHNLTAHMRSHTGEKPHACKMYNKPFVNGSNLPKRRRKKDRKQGDNVDNSKLITNKKKLPLCEVCGKSFSTRQMLTVHMRTHTGDNPFSCVTCGKGFSRNSSLNEHMRTHTGEKPYSCELCDKSFINSSSLISHMRTHTCETRFSCLTCGKKFSKPSSLTKHIRTHTGEKPYLCELCGKLFSSRYKLTAHVCGNNP</sequence>
<feature type="domain" description="C2H2-type" evidence="13">
    <location>
        <begin position="230"/>
        <end position="257"/>
    </location>
</feature>
<feature type="domain" description="C2H2-type" evidence="13">
    <location>
        <begin position="441"/>
        <end position="459"/>
    </location>
</feature>
<evidence type="ECO:0000256" key="11">
    <source>
        <dbReference type="PROSITE-ProRule" id="PRU00042"/>
    </source>
</evidence>
<dbReference type="PANTHER" id="PTHR24393:SF15">
    <property type="entry name" value="IP01243P-RELATED"/>
    <property type="match status" value="1"/>
</dbReference>
<comment type="subcellular location">
    <subcellularLocation>
        <location evidence="1">Nucleus</location>
    </subcellularLocation>
</comment>
<evidence type="ECO:0000256" key="9">
    <source>
        <dbReference type="ARBA" id="ARBA00023163"/>
    </source>
</evidence>
<keyword evidence="4" id="KW-0677">Repeat</keyword>
<dbReference type="InterPro" id="IPR036236">
    <property type="entry name" value="Znf_C2H2_sf"/>
</dbReference>
<name>A0ABV0QRX8_9TELE</name>
<protein>
    <recommendedName>
        <fullName evidence="13">C2H2-type domain-containing protein</fullName>
    </recommendedName>
</protein>
<feature type="compositionally biased region" description="Basic and acidic residues" evidence="12">
    <location>
        <begin position="199"/>
        <end position="215"/>
    </location>
</feature>
<accession>A0ABV0QRX8</accession>
<feature type="compositionally biased region" description="Polar residues" evidence="12">
    <location>
        <begin position="185"/>
        <end position="198"/>
    </location>
</feature>
<feature type="compositionally biased region" description="Basic and acidic residues" evidence="12">
    <location>
        <begin position="32"/>
        <end position="50"/>
    </location>
</feature>
<keyword evidence="6" id="KW-0862">Zinc</keyword>
<evidence type="ECO:0000256" key="3">
    <source>
        <dbReference type="ARBA" id="ARBA00022723"/>
    </source>
</evidence>
<evidence type="ECO:0000259" key="13">
    <source>
        <dbReference type="PROSITE" id="PS50157"/>
    </source>
</evidence>
<dbReference type="EMBL" id="JAHRIN010019922">
    <property type="protein sequence ID" value="MEQ2198587.1"/>
    <property type="molecule type" value="Genomic_DNA"/>
</dbReference>